<evidence type="ECO:0000256" key="3">
    <source>
        <dbReference type="ARBA" id="ARBA00022691"/>
    </source>
</evidence>
<proteinExistence type="predicted"/>
<dbReference type="GO" id="GO:0008171">
    <property type="term" value="F:O-methyltransferase activity"/>
    <property type="evidence" value="ECO:0007669"/>
    <property type="project" value="InterPro"/>
</dbReference>
<gene>
    <name evidence="5" type="ORF">M409DRAFT_16612</name>
</gene>
<dbReference type="InterPro" id="IPR036388">
    <property type="entry name" value="WH-like_DNA-bd_sf"/>
</dbReference>
<dbReference type="EMBL" id="ML993580">
    <property type="protein sequence ID" value="KAF2172650.1"/>
    <property type="molecule type" value="Genomic_DNA"/>
</dbReference>
<dbReference type="PANTHER" id="PTHR43712">
    <property type="entry name" value="PUTATIVE (AFU_ORTHOLOGUE AFUA_4G14580)-RELATED"/>
    <property type="match status" value="1"/>
</dbReference>
<name>A0A6A6D2Q9_ZASCE</name>
<dbReference type="SUPFAM" id="SSF53335">
    <property type="entry name" value="S-adenosyl-L-methionine-dependent methyltransferases"/>
    <property type="match status" value="1"/>
</dbReference>
<organism evidence="5 6">
    <name type="scientific">Zasmidium cellare ATCC 36951</name>
    <dbReference type="NCBI Taxonomy" id="1080233"/>
    <lineage>
        <taxon>Eukaryota</taxon>
        <taxon>Fungi</taxon>
        <taxon>Dikarya</taxon>
        <taxon>Ascomycota</taxon>
        <taxon>Pezizomycotina</taxon>
        <taxon>Dothideomycetes</taxon>
        <taxon>Dothideomycetidae</taxon>
        <taxon>Mycosphaerellales</taxon>
        <taxon>Mycosphaerellaceae</taxon>
        <taxon>Zasmidium</taxon>
    </lineage>
</organism>
<accession>A0A6A6D2Q9</accession>
<reference evidence="5" key="1">
    <citation type="journal article" date="2020" name="Stud. Mycol.">
        <title>101 Dothideomycetes genomes: a test case for predicting lifestyles and emergence of pathogens.</title>
        <authorList>
            <person name="Haridas S."/>
            <person name="Albert R."/>
            <person name="Binder M."/>
            <person name="Bloem J."/>
            <person name="Labutti K."/>
            <person name="Salamov A."/>
            <person name="Andreopoulos B."/>
            <person name="Baker S."/>
            <person name="Barry K."/>
            <person name="Bills G."/>
            <person name="Bluhm B."/>
            <person name="Cannon C."/>
            <person name="Castanera R."/>
            <person name="Culley D."/>
            <person name="Daum C."/>
            <person name="Ezra D."/>
            <person name="Gonzalez J."/>
            <person name="Henrissat B."/>
            <person name="Kuo A."/>
            <person name="Liang C."/>
            <person name="Lipzen A."/>
            <person name="Lutzoni F."/>
            <person name="Magnuson J."/>
            <person name="Mondo S."/>
            <person name="Nolan M."/>
            <person name="Ohm R."/>
            <person name="Pangilinan J."/>
            <person name="Park H.-J."/>
            <person name="Ramirez L."/>
            <person name="Alfaro M."/>
            <person name="Sun H."/>
            <person name="Tritt A."/>
            <person name="Yoshinaga Y."/>
            <person name="Zwiers L.-H."/>
            <person name="Turgeon B."/>
            <person name="Goodwin S."/>
            <person name="Spatafora J."/>
            <person name="Crous P."/>
            <person name="Grigoriev I."/>
        </authorList>
    </citation>
    <scope>NUCLEOTIDE SEQUENCE</scope>
    <source>
        <strain evidence="5">ATCC 36951</strain>
    </source>
</reference>
<evidence type="ECO:0000313" key="5">
    <source>
        <dbReference type="EMBL" id="KAF2172650.1"/>
    </source>
</evidence>
<dbReference type="InterPro" id="IPR001077">
    <property type="entry name" value="COMT_C"/>
</dbReference>
<dbReference type="AlphaFoldDB" id="A0A6A6D2Q9"/>
<evidence type="ECO:0000313" key="6">
    <source>
        <dbReference type="Proteomes" id="UP000799537"/>
    </source>
</evidence>
<dbReference type="Gene3D" id="3.40.50.150">
    <property type="entry name" value="Vaccinia Virus protein VP39"/>
    <property type="match status" value="1"/>
</dbReference>
<keyword evidence="2" id="KW-0808">Transferase</keyword>
<keyword evidence="1" id="KW-0489">Methyltransferase</keyword>
<dbReference type="InterPro" id="IPR016461">
    <property type="entry name" value="COMT-like"/>
</dbReference>
<dbReference type="InterPro" id="IPR036390">
    <property type="entry name" value="WH_DNA-bd_sf"/>
</dbReference>
<dbReference type="SUPFAM" id="SSF46785">
    <property type="entry name" value="Winged helix' DNA-binding domain"/>
    <property type="match status" value="1"/>
</dbReference>
<evidence type="ECO:0000256" key="1">
    <source>
        <dbReference type="ARBA" id="ARBA00022603"/>
    </source>
</evidence>
<dbReference type="GO" id="GO:0032259">
    <property type="term" value="P:methylation"/>
    <property type="evidence" value="ECO:0007669"/>
    <property type="project" value="UniProtKB-KW"/>
</dbReference>
<dbReference type="Gene3D" id="1.10.10.10">
    <property type="entry name" value="Winged helix-like DNA-binding domain superfamily/Winged helix DNA-binding domain"/>
    <property type="match status" value="1"/>
</dbReference>
<dbReference type="Proteomes" id="UP000799537">
    <property type="component" value="Unassembled WGS sequence"/>
</dbReference>
<feature type="domain" description="O-methyltransferase C-terminal" evidence="4">
    <location>
        <begin position="261"/>
        <end position="411"/>
    </location>
</feature>
<dbReference type="PROSITE" id="PS51683">
    <property type="entry name" value="SAM_OMT_II"/>
    <property type="match status" value="1"/>
</dbReference>
<evidence type="ECO:0000259" key="4">
    <source>
        <dbReference type="Pfam" id="PF00891"/>
    </source>
</evidence>
<protein>
    <recommendedName>
        <fullName evidence="4">O-methyltransferase C-terminal domain-containing protein</fullName>
    </recommendedName>
</protein>
<evidence type="ECO:0000256" key="2">
    <source>
        <dbReference type="ARBA" id="ARBA00022679"/>
    </source>
</evidence>
<dbReference type="OrthoDB" id="2410195at2759"/>
<dbReference type="Pfam" id="PF00891">
    <property type="entry name" value="Methyltransf_2"/>
    <property type="match status" value="1"/>
</dbReference>
<keyword evidence="6" id="KW-1185">Reference proteome</keyword>
<keyword evidence="3" id="KW-0949">S-adenosyl-L-methionine</keyword>
<dbReference type="PANTHER" id="PTHR43712:SF16">
    <property type="entry name" value="O-METHYLTRANSFERASE ELCB"/>
    <property type="match status" value="1"/>
</dbReference>
<dbReference type="InterPro" id="IPR029063">
    <property type="entry name" value="SAM-dependent_MTases_sf"/>
</dbReference>
<dbReference type="RefSeq" id="XP_033673539.1">
    <property type="nucleotide sequence ID" value="XM_033803687.1"/>
</dbReference>
<sequence length="469" mass="51793">MSNRVEADQLFELTAELVSASAKLDKFLSKRSLPSPSFDAAAPAIPLNTANKPYYDARTKIVEAAEQIIRLVRGPRENLLYLSFEHCASASMQVVFKYKFANHVPLHGATTYTKIAEAVGRGVTPMVVERTLQHTASFGLFETLPGGYVTHNATSSLLVTDPDLEAWMYLSLAIAYPAGASIPGAIDQYGVSMEADEAAYGVSIGRKIAQFQRFREPDGLKDHEMFARAMRGIAAGGAYDFRHAVNGGYPWHLLQEDKGHLVVDVGGGPGHVAMALAEKYPSLRFEVQDLPETVVVGAEKCPEDLKKRVAFRAHDFMTPQPSHSVPNDESIAYFARFILHDWSDKYATKIVQQLAYNLRPQDRIILNEVVVPEQGKEDREIERRMHDRDLLMLMNLNGRERTKSAFEGIFASVEPKLKLQRIHRPEQGELSLIEVTLASVEWPAEASGVANGVIGHANGQPSGMNGVSH</sequence>
<dbReference type="GeneID" id="54556959"/>